<accession>A0A5R9F060</accession>
<reference evidence="13 14" key="1">
    <citation type="submission" date="2019-04" db="EMBL/GenBank/DDBJ databases">
        <title>Bacillus caeni sp. nov., a bacterium isolated from mangrove sediment.</title>
        <authorList>
            <person name="Huang H."/>
            <person name="Mo K."/>
            <person name="Hu Y."/>
        </authorList>
    </citation>
    <scope>NUCLEOTIDE SEQUENCE [LARGE SCALE GENOMIC DNA]</scope>
    <source>
        <strain evidence="13 14">HB172195</strain>
    </source>
</reference>
<comment type="function">
    <text evidence="7">Catalyzes the glycosylation of 4,4'-diaponeurosporenoate, i.e. the esterification of glucose at the C1'' position with the carboxyl group of 4,4'-diaponeurosporenic acid, to form glycosyl-4,4'-diaponeurosporenoate. This is a step in the biosynthesis of staphyloxanthin, an orange pigment present in most staphylococci strains.</text>
</comment>
<comment type="subcellular location">
    <subcellularLocation>
        <location evidence="1">Cell membrane</location>
    </subcellularLocation>
</comment>
<dbReference type="PANTHER" id="PTHR43646:SF2">
    <property type="entry name" value="GLYCOSYLTRANSFERASE 2-LIKE DOMAIN-CONTAINING PROTEIN"/>
    <property type="match status" value="1"/>
</dbReference>
<dbReference type="PANTHER" id="PTHR43646">
    <property type="entry name" value="GLYCOSYLTRANSFERASE"/>
    <property type="match status" value="1"/>
</dbReference>
<keyword evidence="5" id="KW-0125">Carotenoid biosynthesis</keyword>
<evidence type="ECO:0000256" key="8">
    <source>
        <dbReference type="ARBA" id="ARBA00037904"/>
    </source>
</evidence>
<evidence type="ECO:0000256" key="5">
    <source>
        <dbReference type="ARBA" id="ARBA00022746"/>
    </source>
</evidence>
<feature type="domain" description="Glycosyltransferase 2-like" evidence="12">
    <location>
        <begin position="38"/>
        <end position="144"/>
    </location>
</feature>
<evidence type="ECO:0000256" key="1">
    <source>
        <dbReference type="ARBA" id="ARBA00004236"/>
    </source>
</evidence>
<evidence type="ECO:0000256" key="9">
    <source>
        <dbReference type="ARBA" id="ARBA00038120"/>
    </source>
</evidence>
<evidence type="ECO:0000256" key="11">
    <source>
        <dbReference type="SAM" id="Phobius"/>
    </source>
</evidence>
<organism evidence="13 14">
    <name type="scientific">Exobacillus caeni</name>
    <dbReference type="NCBI Taxonomy" id="2574798"/>
    <lineage>
        <taxon>Bacteria</taxon>
        <taxon>Bacillati</taxon>
        <taxon>Bacillota</taxon>
        <taxon>Bacilli</taxon>
        <taxon>Bacillales</taxon>
        <taxon>Guptibacillaceae</taxon>
        <taxon>Exobacillus</taxon>
    </lineage>
</organism>
<comment type="similarity">
    <text evidence="9">Belongs to the glycosyltransferase 2 family. CrtQ subfamily.</text>
</comment>
<keyword evidence="14" id="KW-1185">Reference proteome</keyword>
<dbReference type="Proteomes" id="UP000308230">
    <property type="component" value="Unassembled WGS sequence"/>
</dbReference>
<dbReference type="GO" id="GO:0016757">
    <property type="term" value="F:glycosyltransferase activity"/>
    <property type="evidence" value="ECO:0007669"/>
    <property type="project" value="UniProtKB-KW"/>
</dbReference>
<protein>
    <recommendedName>
        <fullName evidence="10">4,4'-diaponeurosporenoate glycosyltransferase</fullName>
    </recommendedName>
</protein>
<comment type="pathway">
    <text evidence="8">Carotenoid biosynthesis; staphyloxanthin biosynthesis; staphyloxanthin from farnesyl diphosphate: step 4/5.</text>
</comment>
<dbReference type="OrthoDB" id="9806525at2"/>
<name>A0A5R9F060_9BACL</name>
<evidence type="ECO:0000313" key="13">
    <source>
        <dbReference type="EMBL" id="TLS36079.1"/>
    </source>
</evidence>
<dbReference type="SUPFAM" id="SSF53448">
    <property type="entry name" value="Nucleotide-diphospho-sugar transferases"/>
    <property type="match status" value="1"/>
</dbReference>
<dbReference type="InterPro" id="IPR029044">
    <property type="entry name" value="Nucleotide-diphossugar_trans"/>
</dbReference>
<comment type="caution">
    <text evidence="13">The sequence shown here is derived from an EMBL/GenBank/DDBJ whole genome shotgun (WGS) entry which is preliminary data.</text>
</comment>
<evidence type="ECO:0000256" key="4">
    <source>
        <dbReference type="ARBA" id="ARBA00022679"/>
    </source>
</evidence>
<keyword evidence="4 13" id="KW-0808">Transferase</keyword>
<keyword evidence="2" id="KW-1003">Cell membrane</keyword>
<dbReference type="AlphaFoldDB" id="A0A5R9F060"/>
<sequence>MEYLLIIFSLLIGALLLWKVPFPVMRRTASNDRNRKLSLIIPARNEEENLLRLLSSIEQQDDAIHEVIVVDDHSTDRTGNVAKSFGAKVICPGPLPEGWFGKSWACWNGANQATGDIFLFLDADTEMEAEGIVKILASFPGQDRVMAIHPYHTISAAYENLSGIFNLVTMMGIGGFHVLQKRIKPAGAFGQCLVCRKDDYFKVGGHEEIRGELLENMELGKRFLKLGYGIDCFGGKGTVSMRMYPEGVKELINGWKKSFASGADATNPFLLFLIIIWITGGVSVSLMLPQNFESLKVLFITASLYLLFAMEFFWMLRRAGNFSLWAAALFPVMLFFFVAVFIFSIFQTYFKRTVSWKDRSISVEKRKGG</sequence>
<dbReference type="CDD" id="cd00761">
    <property type="entry name" value="Glyco_tranf_GTA_type"/>
    <property type="match status" value="1"/>
</dbReference>
<dbReference type="Pfam" id="PF00535">
    <property type="entry name" value="Glycos_transf_2"/>
    <property type="match status" value="1"/>
</dbReference>
<keyword evidence="11" id="KW-0812">Transmembrane</keyword>
<evidence type="ECO:0000256" key="7">
    <source>
        <dbReference type="ARBA" id="ARBA00037281"/>
    </source>
</evidence>
<feature type="transmembrane region" description="Helical" evidence="11">
    <location>
        <begin position="295"/>
        <end position="316"/>
    </location>
</feature>
<evidence type="ECO:0000256" key="3">
    <source>
        <dbReference type="ARBA" id="ARBA00022676"/>
    </source>
</evidence>
<dbReference type="Gene3D" id="3.90.550.10">
    <property type="entry name" value="Spore Coat Polysaccharide Biosynthesis Protein SpsA, Chain A"/>
    <property type="match status" value="1"/>
</dbReference>
<dbReference type="GO" id="GO:0005886">
    <property type="term" value="C:plasma membrane"/>
    <property type="evidence" value="ECO:0007669"/>
    <property type="project" value="UniProtKB-SubCell"/>
</dbReference>
<evidence type="ECO:0000256" key="6">
    <source>
        <dbReference type="ARBA" id="ARBA00023136"/>
    </source>
</evidence>
<dbReference type="EMBL" id="SWLG01000013">
    <property type="protein sequence ID" value="TLS36079.1"/>
    <property type="molecule type" value="Genomic_DNA"/>
</dbReference>
<keyword evidence="3" id="KW-0328">Glycosyltransferase</keyword>
<dbReference type="GO" id="GO:0016117">
    <property type="term" value="P:carotenoid biosynthetic process"/>
    <property type="evidence" value="ECO:0007669"/>
    <property type="project" value="UniProtKB-KW"/>
</dbReference>
<keyword evidence="6 11" id="KW-0472">Membrane</keyword>
<keyword evidence="11" id="KW-1133">Transmembrane helix</keyword>
<dbReference type="RefSeq" id="WP_138127966.1">
    <property type="nucleotide sequence ID" value="NZ_SWLG01000013.1"/>
</dbReference>
<evidence type="ECO:0000256" key="10">
    <source>
        <dbReference type="ARBA" id="ARBA00040345"/>
    </source>
</evidence>
<feature type="transmembrane region" description="Helical" evidence="11">
    <location>
        <begin position="322"/>
        <end position="350"/>
    </location>
</feature>
<feature type="transmembrane region" description="Helical" evidence="11">
    <location>
        <begin position="269"/>
        <end position="288"/>
    </location>
</feature>
<evidence type="ECO:0000256" key="2">
    <source>
        <dbReference type="ARBA" id="ARBA00022475"/>
    </source>
</evidence>
<evidence type="ECO:0000259" key="12">
    <source>
        <dbReference type="Pfam" id="PF00535"/>
    </source>
</evidence>
<dbReference type="InterPro" id="IPR001173">
    <property type="entry name" value="Glyco_trans_2-like"/>
</dbReference>
<gene>
    <name evidence="13" type="ORF">FCL54_16965</name>
</gene>
<proteinExistence type="inferred from homology"/>
<evidence type="ECO:0000313" key="14">
    <source>
        <dbReference type="Proteomes" id="UP000308230"/>
    </source>
</evidence>